<dbReference type="AlphaFoldDB" id="A0A8J7KEJ4"/>
<keyword evidence="2" id="KW-1185">Reference proteome</keyword>
<gene>
    <name evidence="1" type="ORF">IRY55_07595</name>
</gene>
<dbReference type="Proteomes" id="UP000622653">
    <property type="component" value="Unassembled WGS sequence"/>
</dbReference>
<proteinExistence type="predicted"/>
<dbReference type="SUPFAM" id="SSF55331">
    <property type="entry name" value="Tautomerase/MIF"/>
    <property type="match status" value="1"/>
</dbReference>
<comment type="caution">
    <text evidence="1">The sequence shown here is derived from an EMBL/GenBank/DDBJ whole genome shotgun (WGS) entry which is preliminary data.</text>
</comment>
<dbReference type="Gene3D" id="3.30.429.10">
    <property type="entry name" value="Macrophage Migration Inhibitory Factor"/>
    <property type="match status" value="1"/>
</dbReference>
<dbReference type="CDD" id="cd00580">
    <property type="entry name" value="CHMI"/>
    <property type="match status" value="1"/>
</dbReference>
<dbReference type="InterPro" id="IPR014347">
    <property type="entry name" value="Tautomerase/MIF_sf"/>
</dbReference>
<dbReference type="PANTHER" id="PTHR37950">
    <property type="entry name" value="4-HYDROXYPHENYLACETATE CATABOLISM PROTEIN"/>
    <property type="match status" value="1"/>
</dbReference>
<dbReference type="Pfam" id="PF02962">
    <property type="entry name" value="CHMI"/>
    <property type="match status" value="1"/>
</dbReference>
<dbReference type="InterPro" id="IPR004220">
    <property type="entry name" value="5-COMe_2-OHmuconate_Isoase"/>
</dbReference>
<dbReference type="EMBL" id="JADKPV010000003">
    <property type="protein sequence ID" value="MBF4501221.1"/>
    <property type="molecule type" value="Genomic_DNA"/>
</dbReference>
<dbReference type="GO" id="GO:0008704">
    <property type="term" value="F:5-carboxymethyl-2-hydroxymuconate delta-isomerase activity"/>
    <property type="evidence" value="ECO:0007669"/>
    <property type="project" value="InterPro"/>
</dbReference>
<organism evidence="1 2">
    <name type="scientific">Savagea serpentis</name>
    <dbReference type="NCBI Taxonomy" id="2785297"/>
    <lineage>
        <taxon>Bacteria</taxon>
        <taxon>Bacillati</taxon>
        <taxon>Bacillota</taxon>
        <taxon>Bacilli</taxon>
        <taxon>Bacillales</taxon>
        <taxon>Caryophanaceae</taxon>
        <taxon>Savagea</taxon>
    </lineage>
</organism>
<reference evidence="1" key="1">
    <citation type="submission" date="2020-11" db="EMBL/GenBank/DDBJ databases">
        <title>Multidrug resistant novel bacterium Savagea serpentis sp. nov., isolated from the scats of a vine snake (Ahaetulla nasuta).</title>
        <authorList>
            <person name="Venkata Ramana V."/>
            <person name="Vikas Patil S."/>
            <person name="Yogita Lugani V."/>
        </authorList>
    </citation>
    <scope>NUCLEOTIDE SEQUENCE</scope>
    <source>
        <strain evidence="1">SN6</strain>
    </source>
</reference>
<dbReference type="PANTHER" id="PTHR37950:SF1">
    <property type="entry name" value="4-HYDROXYPHENYLACETATE CATABOLISM PROTEIN"/>
    <property type="match status" value="1"/>
</dbReference>
<protein>
    <submittedName>
        <fullName evidence="1">5-carboxymethyl-2-hydroxymuconate Delta-isomerase</fullName>
    </submittedName>
</protein>
<dbReference type="RefSeq" id="WP_194562709.1">
    <property type="nucleotide sequence ID" value="NZ_JADKPV010000003.1"/>
</dbReference>
<name>A0A8J7KEJ4_9BACL</name>
<sequence length="127" mass="14392">MPHIIIEYTKNLVEEGDIPALLQKINDALLEHPTIIPIGGLRTRAIRLDEYVVADGVQDDAFVHATMKLGGGRTEEQLQLVGDAAFNTIVEHFQAIFDKRSLALSLEMQILDRPTYKKNNIHLRYKK</sequence>
<evidence type="ECO:0000313" key="2">
    <source>
        <dbReference type="Proteomes" id="UP000622653"/>
    </source>
</evidence>
<accession>A0A8J7KEJ4</accession>
<evidence type="ECO:0000313" key="1">
    <source>
        <dbReference type="EMBL" id="MBF4501221.1"/>
    </source>
</evidence>